<feature type="chain" id="PRO_5015146306" description="Amine oxidase" evidence="5">
    <location>
        <begin position="30"/>
        <end position="545"/>
    </location>
</feature>
<dbReference type="PANTHER" id="PTHR10742:SF313">
    <property type="entry name" value="AMINE OXIDASE"/>
    <property type="match status" value="1"/>
</dbReference>
<dbReference type="OrthoDB" id="7777654at2759"/>
<dbReference type="EC" id="1.4.3.-" evidence="4"/>
<evidence type="ECO:0000256" key="4">
    <source>
        <dbReference type="RuleBase" id="RU362067"/>
    </source>
</evidence>
<accession>A0A2P5ICQ2</accession>
<evidence type="ECO:0000256" key="2">
    <source>
        <dbReference type="ARBA" id="ARBA00023002"/>
    </source>
</evidence>
<dbReference type="EMBL" id="MAVT02000060">
    <property type="protein sequence ID" value="POS80282.1"/>
    <property type="molecule type" value="Genomic_DNA"/>
</dbReference>
<comment type="caution">
    <text evidence="7">The sequence shown here is derived from an EMBL/GenBank/DDBJ whole genome shotgun (WGS) entry which is preliminary data.</text>
</comment>
<dbReference type="InterPro" id="IPR002937">
    <property type="entry name" value="Amino_oxidase"/>
</dbReference>
<comment type="cofactor">
    <cofactor evidence="1 4">
        <name>FAD</name>
        <dbReference type="ChEBI" id="CHEBI:57692"/>
    </cofactor>
</comment>
<dbReference type="PANTHER" id="PTHR10742">
    <property type="entry name" value="FLAVIN MONOAMINE OXIDASE"/>
    <property type="match status" value="1"/>
</dbReference>
<evidence type="ECO:0000256" key="3">
    <source>
        <dbReference type="PIRSR" id="PIRSR601613-1"/>
    </source>
</evidence>
<dbReference type="STRING" id="158607.A0A2P5ICQ2"/>
<dbReference type="Gene3D" id="3.50.50.60">
    <property type="entry name" value="FAD/NAD(P)-binding domain"/>
    <property type="match status" value="1"/>
</dbReference>
<dbReference type="PRINTS" id="PR00757">
    <property type="entry name" value="AMINEOXDASEF"/>
</dbReference>
<feature type="binding site" evidence="3">
    <location>
        <position position="276"/>
    </location>
    <ligand>
        <name>FAD</name>
        <dbReference type="ChEBI" id="CHEBI:57692"/>
    </ligand>
</feature>
<evidence type="ECO:0000259" key="6">
    <source>
        <dbReference type="Pfam" id="PF01593"/>
    </source>
</evidence>
<feature type="domain" description="Amine oxidase" evidence="6">
    <location>
        <begin position="53"/>
        <end position="495"/>
    </location>
</feature>
<evidence type="ECO:0000256" key="5">
    <source>
        <dbReference type="SAM" id="SignalP"/>
    </source>
</evidence>
<name>A0A2P5ICQ2_DIAHE</name>
<dbReference type="InterPro" id="IPR036188">
    <property type="entry name" value="FAD/NAD-bd_sf"/>
</dbReference>
<feature type="signal peptide" evidence="5">
    <location>
        <begin position="1"/>
        <end position="29"/>
    </location>
</feature>
<keyword evidence="2 4" id="KW-0560">Oxidoreductase</keyword>
<keyword evidence="4" id="KW-0274">FAD</keyword>
<comment type="similarity">
    <text evidence="4">Belongs to the flavin monoamine oxidase family.</text>
</comment>
<evidence type="ECO:0000256" key="1">
    <source>
        <dbReference type="ARBA" id="ARBA00001974"/>
    </source>
</evidence>
<dbReference type="Pfam" id="PF01593">
    <property type="entry name" value="Amino_oxidase"/>
    <property type="match status" value="1"/>
</dbReference>
<organism evidence="7 8">
    <name type="scientific">Diaporthe helianthi</name>
    <dbReference type="NCBI Taxonomy" id="158607"/>
    <lineage>
        <taxon>Eukaryota</taxon>
        <taxon>Fungi</taxon>
        <taxon>Dikarya</taxon>
        <taxon>Ascomycota</taxon>
        <taxon>Pezizomycotina</taxon>
        <taxon>Sordariomycetes</taxon>
        <taxon>Sordariomycetidae</taxon>
        <taxon>Diaporthales</taxon>
        <taxon>Diaporthaceae</taxon>
        <taxon>Diaporthe</taxon>
    </lineage>
</organism>
<gene>
    <name evidence="7" type="ORF">DHEL01_v201332</name>
</gene>
<dbReference type="InParanoid" id="A0A2P5ICQ2"/>
<dbReference type="SUPFAM" id="SSF51905">
    <property type="entry name" value="FAD/NAD(P)-binding domain"/>
    <property type="match status" value="1"/>
</dbReference>
<dbReference type="AlphaFoldDB" id="A0A2P5ICQ2"/>
<dbReference type="SUPFAM" id="SSF54373">
    <property type="entry name" value="FAD-linked reductases, C-terminal domain"/>
    <property type="match status" value="1"/>
</dbReference>
<evidence type="ECO:0000313" key="7">
    <source>
        <dbReference type="EMBL" id="POS80282.1"/>
    </source>
</evidence>
<keyword evidence="5" id="KW-0732">Signal</keyword>
<dbReference type="Proteomes" id="UP000094444">
    <property type="component" value="Unassembled WGS sequence"/>
</dbReference>
<evidence type="ECO:0000313" key="8">
    <source>
        <dbReference type="Proteomes" id="UP000094444"/>
    </source>
</evidence>
<dbReference type="GO" id="GO:0016491">
    <property type="term" value="F:oxidoreductase activity"/>
    <property type="evidence" value="ECO:0007669"/>
    <property type="project" value="UniProtKB-KW"/>
</dbReference>
<dbReference type="Gene3D" id="3.90.660.10">
    <property type="match status" value="1"/>
</dbReference>
<reference evidence="7" key="1">
    <citation type="submission" date="2017-09" db="EMBL/GenBank/DDBJ databases">
        <title>Polyketide synthases of a Diaporthe helianthi virulent isolate.</title>
        <authorList>
            <person name="Baroncelli R."/>
        </authorList>
    </citation>
    <scope>NUCLEOTIDE SEQUENCE [LARGE SCALE GENOMIC DNA]</scope>
    <source>
        <strain evidence="7">7/96</strain>
    </source>
</reference>
<dbReference type="InterPro" id="IPR050281">
    <property type="entry name" value="Flavin_monoamine_oxidase"/>
</dbReference>
<sequence>MRAAFTPTRLASSLALLLLSSSALVQASAIPNGEKRQSSSCRKTKVAILGAGIAGITAAQSLSNSSVTDFVIVEYQADIGGRVHHANFSQGADGNPLVVEYGASSVQGLGADTDQGGRENPIWRLVKKWNVANHESNFSRILTYNQSGPTDFLLDMIEYKDAFKHMKRDASDLIRDNIQDKTVRQGLIHQGWNPDRRDYPAIADAVEWWHYDLEQGYTPDETSLIFNSAVHNFTYVQFSDQKSFVVDQRGHNTWIKGEASTFLNEKDPRMLLNTNVNSIEYTDDYVEVTMEDGSCITADYAVCTFSLGVLKHESAIEFSPPLPNWKQTSIDMFNMGTQSKLFLQFPKKFWPDNTEFFLYADPTRRGWYPIWQSLDLEGFLPGSQVLFTTVTGNEAKRVERMTDEQIIAEVMEVLRAMFPDVDVPDPSAFAYPRWGTTPWVYGSFSGWPAGTTLEMHQNLRANVSRLWFAGEHTSTSYFGSMQGAWLEGQDAGDRVAGLVRGECVAGTDVGDGDCGGRVAHGVLLGNTELGEYNIRNGWDESPGFV</sequence>
<keyword evidence="8" id="KW-1185">Reference proteome</keyword>
<dbReference type="GO" id="GO:0006598">
    <property type="term" value="P:polyamine catabolic process"/>
    <property type="evidence" value="ECO:0007669"/>
    <property type="project" value="TreeGrafter"/>
</dbReference>
<keyword evidence="4" id="KW-0285">Flavoprotein</keyword>
<protein>
    <recommendedName>
        <fullName evidence="4">Amine oxidase</fullName>
        <ecNumber evidence="4">1.4.3.-</ecNumber>
    </recommendedName>
</protein>
<proteinExistence type="inferred from homology"/>
<dbReference type="InterPro" id="IPR001613">
    <property type="entry name" value="Flavin_amine_oxidase"/>
</dbReference>